<accession>A0ABS7ZAT1</accession>
<gene>
    <name evidence="1" type="ORF">IPZ78_16245</name>
</gene>
<sequence length="496" mass="57643">MNILKHSLFFYLLFYIAFSSCSKSSTNVDTDEEEEIIEISSFYFSQEQNPFLQEDLTLTVKDNIYTTDLSKLHAKPLIPTFKTNAVKVLVNNVAQESGVTSRDFSQPVKYSFIGAKGGKRDVTIRVTWTNFEIPQFNIAIENNQEVTDKEKYLKATFRIDGKTFYSSFDAPTEIRGRGNSTWGLPKKPYRLRLNTKASILGLPEARNWVLLANYLDPSLMCNAVAMRIGRDLKVPFTNDIIPVDLTINGTYRGSYVLTQHLEVAENRINITKAGYLFELDTYYDEEYKFRSSNYNLPMMIKSPELDNQTQVTPIKADFEELEKLIFANDFPNNGYRDKLDIDVFAKYLLVYILTGNEELNHPKSTYMHKIPNGKFSFGPIWDFDWAYGYEANRVHFSNPTREFFWSENNLGSKYFRRLLSDPEVKKAFKNHWQNYKSTQFGSLLQFVDEYAALIKDSKARDEQVWKKGKNFESEVSRLKSYLDARRGYIDNMVSNY</sequence>
<dbReference type="PROSITE" id="PS51257">
    <property type="entry name" value="PROKAR_LIPOPROTEIN"/>
    <property type="match status" value="1"/>
</dbReference>
<keyword evidence="1" id="KW-0808">Transferase</keyword>
<dbReference type="GO" id="GO:0016301">
    <property type="term" value="F:kinase activity"/>
    <property type="evidence" value="ECO:0007669"/>
    <property type="project" value="UniProtKB-KW"/>
</dbReference>
<dbReference type="Pfam" id="PF08757">
    <property type="entry name" value="CotH"/>
    <property type="match status" value="1"/>
</dbReference>
<name>A0ABS7ZAT1_9SPHI</name>
<reference evidence="1" key="1">
    <citation type="submission" date="2020-10" db="EMBL/GenBank/DDBJ databases">
        <authorList>
            <person name="Lu T."/>
            <person name="Wang Q."/>
            <person name="Han X."/>
        </authorList>
    </citation>
    <scope>NUCLEOTIDE SEQUENCE</scope>
    <source>
        <strain evidence="1">WQ 366</strain>
    </source>
</reference>
<dbReference type="Proteomes" id="UP001165302">
    <property type="component" value="Unassembled WGS sequence"/>
</dbReference>
<dbReference type="EMBL" id="JADEYP010000041">
    <property type="protein sequence ID" value="MCA5006692.1"/>
    <property type="molecule type" value="Genomic_DNA"/>
</dbReference>
<comment type="caution">
    <text evidence="1">The sequence shown here is derived from an EMBL/GenBank/DDBJ whole genome shotgun (WGS) entry which is preliminary data.</text>
</comment>
<keyword evidence="1" id="KW-0418">Kinase</keyword>
<evidence type="ECO:0000313" key="2">
    <source>
        <dbReference type="Proteomes" id="UP001165302"/>
    </source>
</evidence>
<dbReference type="InterPro" id="IPR014867">
    <property type="entry name" value="Spore_coat_CotH_CotH2/3/7"/>
</dbReference>
<dbReference type="RefSeq" id="WP_225555050.1">
    <property type="nucleotide sequence ID" value="NZ_JADEYP010000041.1"/>
</dbReference>
<protein>
    <submittedName>
        <fullName evidence="1">CotH kinase family protein</fullName>
    </submittedName>
</protein>
<evidence type="ECO:0000313" key="1">
    <source>
        <dbReference type="EMBL" id="MCA5006692.1"/>
    </source>
</evidence>
<proteinExistence type="predicted"/>
<organism evidence="1 2">
    <name type="scientific">Sphingobacterium bovistauri</name>
    <dbReference type="NCBI Taxonomy" id="2781959"/>
    <lineage>
        <taxon>Bacteria</taxon>
        <taxon>Pseudomonadati</taxon>
        <taxon>Bacteroidota</taxon>
        <taxon>Sphingobacteriia</taxon>
        <taxon>Sphingobacteriales</taxon>
        <taxon>Sphingobacteriaceae</taxon>
        <taxon>Sphingobacterium</taxon>
    </lineage>
</organism>
<keyword evidence="2" id="KW-1185">Reference proteome</keyword>